<accession>A0A6D2HVH9</accession>
<comment type="caution">
    <text evidence="2">The sequence shown here is derived from an EMBL/GenBank/DDBJ whole genome shotgun (WGS) entry which is preliminary data.</text>
</comment>
<organism evidence="2 3">
    <name type="scientific">Microthlaspi erraticum</name>
    <dbReference type="NCBI Taxonomy" id="1685480"/>
    <lineage>
        <taxon>Eukaryota</taxon>
        <taxon>Viridiplantae</taxon>
        <taxon>Streptophyta</taxon>
        <taxon>Embryophyta</taxon>
        <taxon>Tracheophyta</taxon>
        <taxon>Spermatophyta</taxon>
        <taxon>Magnoliopsida</taxon>
        <taxon>eudicotyledons</taxon>
        <taxon>Gunneridae</taxon>
        <taxon>Pentapetalae</taxon>
        <taxon>rosids</taxon>
        <taxon>malvids</taxon>
        <taxon>Brassicales</taxon>
        <taxon>Brassicaceae</taxon>
        <taxon>Coluteocarpeae</taxon>
        <taxon>Microthlaspi</taxon>
    </lineage>
</organism>
<evidence type="ECO:0000313" key="3">
    <source>
        <dbReference type="Proteomes" id="UP000467841"/>
    </source>
</evidence>
<gene>
    <name evidence="2" type="ORF">MERR_LOCUS7447</name>
</gene>
<keyword evidence="3" id="KW-1185">Reference proteome</keyword>
<evidence type="ECO:0000256" key="1">
    <source>
        <dbReference type="SAM" id="MobiDB-lite"/>
    </source>
</evidence>
<sequence>MRGSCKKCRTNMGDRDGGAIGKSHSFVTRIWLVKRKVAEIGSQMMCGSSVHNPIVRIIVGGNNNVSSRLPQSRRGGKPALIDGVEKL</sequence>
<evidence type="ECO:0000313" key="2">
    <source>
        <dbReference type="EMBL" id="CAA7020212.1"/>
    </source>
</evidence>
<reference evidence="2" key="1">
    <citation type="submission" date="2020-01" db="EMBL/GenBank/DDBJ databases">
        <authorList>
            <person name="Mishra B."/>
        </authorList>
    </citation>
    <scope>NUCLEOTIDE SEQUENCE [LARGE SCALE GENOMIC DNA]</scope>
</reference>
<protein>
    <submittedName>
        <fullName evidence="2">Uncharacterized protein</fullName>
    </submittedName>
</protein>
<proteinExistence type="predicted"/>
<dbReference type="Proteomes" id="UP000467841">
    <property type="component" value="Unassembled WGS sequence"/>
</dbReference>
<dbReference type="EMBL" id="CACVBM020000532">
    <property type="protein sequence ID" value="CAA7020212.1"/>
    <property type="molecule type" value="Genomic_DNA"/>
</dbReference>
<dbReference type="AlphaFoldDB" id="A0A6D2HVH9"/>
<feature type="region of interest" description="Disordered" evidence="1">
    <location>
        <begin position="65"/>
        <end position="87"/>
    </location>
</feature>
<name>A0A6D2HVH9_9BRAS</name>